<comment type="caution">
    <text evidence="3">The sequence shown here is derived from an EMBL/GenBank/DDBJ whole genome shotgun (WGS) entry which is preliminary data.</text>
</comment>
<dbReference type="AlphaFoldDB" id="A0A813UIS6"/>
<dbReference type="OrthoDB" id="10577677at2759"/>
<dbReference type="Proteomes" id="UP000663879">
    <property type="component" value="Unassembled WGS sequence"/>
</dbReference>
<feature type="coiled-coil region" evidence="1">
    <location>
        <begin position="176"/>
        <end position="204"/>
    </location>
</feature>
<keyword evidence="1" id="KW-0175">Coiled coil</keyword>
<protein>
    <submittedName>
        <fullName evidence="3">Uncharacterized protein</fullName>
    </submittedName>
</protein>
<sequence length="482" mass="55550">MGSPSSKVRRKKKADKQQRLNTLATVNRSNDTEYTKFSSQTRPRVAVQDDFEIKNQPLKNFDLNSLPRQKVGSDEIIKAIDDVNKRLAKSNIKKPNSTNDEAMSPKVSEEIDNLVKEVKRKVKKHDDLDKKLDENNKKISDLYAKLSRTSLESLHLTKSEQNLKRNCSNVTRIVTKQVCKEDLLSEIEKLKELEKRKILKLLEQDRLLAAQKKKSDDNLLLSTSSSNLESFLEQNKKVKNFKNIKDLTRARYNNDLTRVIPIDGIYDHQYSKSNTLLKSIKNIFDEDLDHEPVYDKPNDLKLVDIRPDADLMKVVKKCNGIKDLYKIDADELAQIIKYVEEKERENSASPPECSYYLKGTEIYSTISKTKSKSAVSFKLPDSEINTNNFESKEKLDDQNTKIVKQILEDLVLNYNLEKQNDSMNSKGVHYTKHTNLKKNESSRIGQSIYSKFNVSSTSLPNDPMPNVTKFIEDLKNDKQHKC</sequence>
<gene>
    <name evidence="3" type="ORF">OXX778_LOCUS7900</name>
</gene>
<name>A0A813UIS6_9BILA</name>
<dbReference type="EMBL" id="CAJNOC010001045">
    <property type="protein sequence ID" value="CAF0829726.1"/>
    <property type="molecule type" value="Genomic_DNA"/>
</dbReference>
<keyword evidence="4" id="KW-1185">Reference proteome</keyword>
<proteinExistence type="predicted"/>
<feature type="region of interest" description="Disordered" evidence="2">
    <location>
        <begin position="1"/>
        <end position="28"/>
    </location>
</feature>
<accession>A0A813UIS6</accession>
<evidence type="ECO:0000256" key="2">
    <source>
        <dbReference type="SAM" id="MobiDB-lite"/>
    </source>
</evidence>
<organism evidence="3 4">
    <name type="scientific">Brachionus calyciflorus</name>
    <dbReference type="NCBI Taxonomy" id="104777"/>
    <lineage>
        <taxon>Eukaryota</taxon>
        <taxon>Metazoa</taxon>
        <taxon>Spiralia</taxon>
        <taxon>Gnathifera</taxon>
        <taxon>Rotifera</taxon>
        <taxon>Eurotatoria</taxon>
        <taxon>Monogononta</taxon>
        <taxon>Pseudotrocha</taxon>
        <taxon>Ploima</taxon>
        <taxon>Brachionidae</taxon>
        <taxon>Brachionus</taxon>
    </lineage>
</organism>
<feature type="compositionally biased region" description="Polar residues" evidence="2">
    <location>
        <begin position="19"/>
        <end position="28"/>
    </location>
</feature>
<reference evidence="3" key="1">
    <citation type="submission" date="2021-02" db="EMBL/GenBank/DDBJ databases">
        <authorList>
            <person name="Nowell W R."/>
        </authorList>
    </citation>
    <scope>NUCLEOTIDE SEQUENCE</scope>
    <source>
        <strain evidence="3">Ploen Becks lab</strain>
    </source>
</reference>
<evidence type="ECO:0000313" key="4">
    <source>
        <dbReference type="Proteomes" id="UP000663879"/>
    </source>
</evidence>
<evidence type="ECO:0000256" key="1">
    <source>
        <dbReference type="SAM" id="Coils"/>
    </source>
</evidence>
<evidence type="ECO:0000313" key="3">
    <source>
        <dbReference type="EMBL" id="CAF0829726.1"/>
    </source>
</evidence>